<evidence type="ECO:0000256" key="1">
    <source>
        <dbReference type="ARBA" id="ARBA00022729"/>
    </source>
</evidence>
<feature type="region of interest" description="Disordered" evidence="2">
    <location>
        <begin position="189"/>
        <end position="208"/>
    </location>
</feature>
<dbReference type="SUPFAM" id="SSF69318">
    <property type="entry name" value="Integrin alpha N-terminal domain"/>
    <property type="match status" value="1"/>
</dbReference>
<dbReference type="InterPro" id="IPR028994">
    <property type="entry name" value="Integrin_alpha_N"/>
</dbReference>
<organism evidence="3 4">
    <name type="scientific">Nonomuraea zeae</name>
    <dbReference type="NCBI Taxonomy" id="1642303"/>
    <lineage>
        <taxon>Bacteria</taxon>
        <taxon>Bacillati</taxon>
        <taxon>Actinomycetota</taxon>
        <taxon>Actinomycetes</taxon>
        <taxon>Streptosporangiales</taxon>
        <taxon>Streptosporangiaceae</taxon>
        <taxon>Nonomuraea</taxon>
    </lineage>
</organism>
<feature type="compositionally biased region" description="Polar residues" evidence="2">
    <location>
        <begin position="259"/>
        <end position="277"/>
    </location>
</feature>
<sequence length="277" mass="29825">MTIGAGWGGYTLAGLADWDRDGHVDVIARDGSGGLWLYPGSGARSAYSGSPARFEVGSGWYGYQAFTTPDIDDDGKIDIVADPPDTTTWYGYQGTGTRPGGRVPVGDGLDRPLAQQHLPLVEHSGRRPDQRAGLPALRLHHRYRQARRAQREGRRLQGGHRRLRRRAVRLGGTDRPVHLRQHFARRRTVQAGLRRPAPSPPLARWKLSDPAGSKVLADATGNGRDLTVTGTPTLGAPGRLAPADDGEPQTAMRADGTNGYASSPDLLNTTKSFSVSA</sequence>
<evidence type="ECO:0000313" key="3">
    <source>
        <dbReference type="EMBL" id="TMR28040.1"/>
    </source>
</evidence>
<dbReference type="OrthoDB" id="4326934at2"/>
<reference evidence="3 4" key="1">
    <citation type="submission" date="2019-05" db="EMBL/GenBank/DDBJ databases">
        <title>Draft genome sequence of Nonomuraea zeae DSM 100528.</title>
        <authorList>
            <person name="Saricaoglu S."/>
            <person name="Isik K."/>
        </authorList>
    </citation>
    <scope>NUCLEOTIDE SEQUENCE [LARGE SCALE GENOMIC DNA]</scope>
    <source>
        <strain evidence="3 4">DSM 100528</strain>
    </source>
</reference>
<accession>A0A5S4GNW2</accession>
<name>A0A5S4GNW2_9ACTN</name>
<dbReference type="InterPro" id="IPR013517">
    <property type="entry name" value="FG-GAP"/>
</dbReference>
<comment type="caution">
    <text evidence="3">The sequence shown here is derived from an EMBL/GenBank/DDBJ whole genome shotgun (WGS) entry which is preliminary data.</text>
</comment>
<keyword evidence="4" id="KW-1185">Reference proteome</keyword>
<dbReference type="EMBL" id="VCKX01000152">
    <property type="protein sequence ID" value="TMR28040.1"/>
    <property type="molecule type" value="Genomic_DNA"/>
</dbReference>
<evidence type="ECO:0000313" key="4">
    <source>
        <dbReference type="Proteomes" id="UP000306628"/>
    </source>
</evidence>
<dbReference type="RefSeq" id="WP_138694503.1">
    <property type="nucleotide sequence ID" value="NZ_JBHSAZ010000107.1"/>
</dbReference>
<protein>
    <recommendedName>
        <fullName evidence="5">VCBS repeat-containing protein</fullName>
    </recommendedName>
</protein>
<evidence type="ECO:0000256" key="2">
    <source>
        <dbReference type="SAM" id="MobiDB-lite"/>
    </source>
</evidence>
<proteinExistence type="predicted"/>
<dbReference type="Proteomes" id="UP000306628">
    <property type="component" value="Unassembled WGS sequence"/>
</dbReference>
<evidence type="ECO:0008006" key="5">
    <source>
        <dbReference type="Google" id="ProtNLM"/>
    </source>
</evidence>
<dbReference type="Pfam" id="PF13517">
    <property type="entry name" value="FG-GAP_3"/>
    <property type="match status" value="1"/>
</dbReference>
<keyword evidence="1" id="KW-0732">Signal</keyword>
<dbReference type="AlphaFoldDB" id="A0A5S4GNW2"/>
<dbReference type="Gene3D" id="2.60.120.200">
    <property type="match status" value="1"/>
</dbReference>
<gene>
    <name evidence="3" type="ORF">ETD85_37105</name>
</gene>
<feature type="region of interest" description="Disordered" evidence="2">
    <location>
        <begin position="218"/>
        <end position="277"/>
    </location>
</feature>